<dbReference type="EMBL" id="QTSX02002843">
    <property type="protein sequence ID" value="KAJ9074952.1"/>
    <property type="molecule type" value="Genomic_DNA"/>
</dbReference>
<protein>
    <submittedName>
        <fullName evidence="1">Uncharacterized protein</fullName>
    </submittedName>
</protein>
<evidence type="ECO:0000313" key="2">
    <source>
        <dbReference type="Proteomes" id="UP001165960"/>
    </source>
</evidence>
<dbReference type="Proteomes" id="UP001165960">
    <property type="component" value="Unassembled WGS sequence"/>
</dbReference>
<reference evidence="1" key="1">
    <citation type="submission" date="2022-04" db="EMBL/GenBank/DDBJ databases">
        <title>Genome of the entomopathogenic fungus Entomophthora muscae.</title>
        <authorList>
            <person name="Elya C."/>
            <person name="Lovett B.R."/>
            <person name="Lee E."/>
            <person name="Macias A.M."/>
            <person name="Hajek A.E."/>
            <person name="De Bivort B.L."/>
            <person name="Kasson M.T."/>
            <person name="De Fine Licht H.H."/>
            <person name="Stajich J.E."/>
        </authorList>
    </citation>
    <scope>NUCLEOTIDE SEQUENCE</scope>
    <source>
        <strain evidence="1">Berkeley</strain>
    </source>
</reference>
<keyword evidence="2" id="KW-1185">Reference proteome</keyword>
<accession>A0ACC2TKE1</accession>
<comment type="caution">
    <text evidence="1">The sequence shown here is derived from an EMBL/GenBank/DDBJ whole genome shotgun (WGS) entry which is preliminary data.</text>
</comment>
<name>A0ACC2TKE1_9FUNG</name>
<proteinExistence type="predicted"/>
<gene>
    <name evidence="1" type="ORF">DSO57_1001426</name>
</gene>
<evidence type="ECO:0000313" key="1">
    <source>
        <dbReference type="EMBL" id="KAJ9074952.1"/>
    </source>
</evidence>
<sequence length="242" mass="27589">MQLGIVFMACGSGLAGIIAQNREFQTYIYLSRLRKCLLPSIINHPVNLKNKGWLAQETQPTIEQSLVWYRTAPPKPPTIPVEELQCATQGSEPKIQKCKQSYLEGYYWGEPIQINNPVVCPKKRCRLYISDTFYLPSFELRSNKSSQSDSTVLNNAKWKLIASFTYPGKSNMILYFKPLYWAKATWISQSKYLEAKAETAISKVTILKPSKHHLKDAFGICNGTLDHPLHFVSPIKFDLQLN</sequence>
<organism evidence="1 2">
    <name type="scientific">Entomophthora muscae</name>
    <dbReference type="NCBI Taxonomy" id="34485"/>
    <lineage>
        <taxon>Eukaryota</taxon>
        <taxon>Fungi</taxon>
        <taxon>Fungi incertae sedis</taxon>
        <taxon>Zoopagomycota</taxon>
        <taxon>Entomophthoromycotina</taxon>
        <taxon>Entomophthoromycetes</taxon>
        <taxon>Entomophthorales</taxon>
        <taxon>Entomophthoraceae</taxon>
        <taxon>Entomophthora</taxon>
    </lineage>
</organism>